<dbReference type="AlphaFoldDB" id="A0A5N1GH77"/>
<accession>A0A5N1GH77</accession>
<dbReference type="SUPFAM" id="SSF55144">
    <property type="entry name" value="LigT-like"/>
    <property type="match status" value="1"/>
</dbReference>
<dbReference type="RefSeq" id="WP_070431612.1">
    <property type="nucleotide sequence ID" value="NZ_VYWO01000006.1"/>
</dbReference>
<protein>
    <submittedName>
        <fullName evidence="2">DUF1868 domain-containing protein</fullName>
    </submittedName>
</protein>
<dbReference type="Gene3D" id="3.90.1140.10">
    <property type="entry name" value="Cyclic phosphodiesterase"/>
    <property type="match status" value="1"/>
</dbReference>
<dbReference type="InterPro" id="IPR015069">
    <property type="entry name" value="2H-PEstase_DUF1868"/>
</dbReference>
<dbReference type="InterPro" id="IPR009097">
    <property type="entry name" value="Cyclic_Pdiesterase"/>
</dbReference>
<feature type="domain" description="DUF1868" evidence="1">
    <location>
        <begin position="13"/>
        <end position="126"/>
    </location>
</feature>
<gene>
    <name evidence="2" type="ORF">F6I03_08305</name>
</gene>
<comment type="caution">
    <text evidence="2">The sequence shown here is derived from an EMBL/GenBank/DDBJ whole genome shotgun (WGS) entry which is preliminary data.</text>
</comment>
<organism evidence="2 3">
    <name type="scientific">Aerococcus sanguinicola</name>
    <dbReference type="NCBI Taxonomy" id="119206"/>
    <lineage>
        <taxon>Bacteria</taxon>
        <taxon>Bacillati</taxon>
        <taxon>Bacillota</taxon>
        <taxon>Bacilli</taxon>
        <taxon>Lactobacillales</taxon>
        <taxon>Aerococcaceae</taxon>
        <taxon>Aerococcus</taxon>
    </lineage>
</organism>
<dbReference type="Proteomes" id="UP000327148">
    <property type="component" value="Unassembled WGS sequence"/>
</dbReference>
<name>A0A5N1GH77_9LACT</name>
<dbReference type="OrthoDB" id="151828at2"/>
<evidence type="ECO:0000313" key="2">
    <source>
        <dbReference type="EMBL" id="KAA9300152.1"/>
    </source>
</evidence>
<reference evidence="2 3" key="1">
    <citation type="submission" date="2019-09" db="EMBL/GenBank/DDBJ databases">
        <title>Draft genome sequence assemblies of isolates from the urinary tract.</title>
        <authorList>
            <person name="Mores C.R."/>
            <person name="Putonti C."/>
            <person name="Wolfe A.J."/>
        </authorList>
    </citation>
    <scope>NUCLEOTIDE SEQUENCE [LARGE SCALE GENOMIC DNA]</scope>
    <source>
        <strain evidence="2 3">UMB623</strain>
    </source>
</reference>
<proteinExistence type="predicted"/>
<dbReference type="EMBL" id="VYWO01000006">
    <property type="protein sequence ID" value="KAA9300152.1"/>
    <property type="molecule type" value="Genomic_DNA"/>
</dbReference>
<sequence length="220" mass="25452">MNNYTVSLNTKRKFTKEAEPLLYEGSTIISMKNNPQTNIVQLAKKIQDTFLEYSFAKKIYLLPSDSFHMTIISLLNECNRGTELWPDYLSNDVPLDVANQSVYNRIKDIPKPNDIKMYISKISATGFILDPYNEQTKISLENYRHKVGNASQLIRANHDCYQHHLSYAYIVDDFSSEESRQMDQVLQNLNDTFISSEPIPISFPTPIMTTFDDMLAYHPF</sequence>
<evidence type="ECO:0000259" key="1">
    <source>
        <dbReference type="Pfam" id="PF08975"/>
    </source>
</evidence>
<evidence type="ECO:0000313" key="3">
    <source>
        <dbReference type="Proteomes" id="UP000327148"/>
    </source>
</evidence>
<dbReference type="Pfam" id="PF08975">
    <property type="entry name" value="2H-phosphodiest"/>
    <property type="match status" value="1"/>
</dbReference>